<dbReference type="Pfam" id="PF02470">
    <property type="entry name" value="MlaD"/>
    <property type="match status" value="1"/>
</dbReference>
<dbReference type="PANTHER" id="PTHR33371">
    <property type="entry name" value="INTERMEMBRANE PHOSPHOLIPID TRANSPORT SYSTEM BINDING PROTEIN MLAD-RELATED"/>
    <property type="match status" value="1"/>
</dbReference>
<evidence type="ECO:0000313" key="3">
    <source>
        <dbReference type="EMBL" id="MCO6024873.1"/>
    </source>
</evidence>
<reference evidence="3 4" key="1">
    <citation type="submission" date="2022-06" db="EMBL/GenBank/DDBJ databases">
        <title>A taxonomic note on the genus Prevotella: Description of four novel genera and emended description of the genera Hallella and Xylanibacter.</title>
        <authorList>
            <person name="Hitch T.C.A."/>
        </authorList>
    </citation>
    <scope>NUCLEOTIDE SEQUENCE [LARGE SCALE GENOMIC DNA]</scope>
    <source>
        <strain evidence="3 4">DSM 100619</strain>
    </source>
</reference>
<dbReference type="PANTHER" id="PTHR33371:SF4">
    <property type="entry name" value="INTERMEMBRANE PHOSPHOLIPID TRANSPORT SYSTEM BINDING PROTEIN MLAD"/>
    <property type="match status" value="1"/>
</dbReference>
<dbReference type="InterPro" id="IPR052336">
    <property type="entry name" value="MlaD_Phospholipid_Transporter"/>
</dbReference>
<sequence length="308" mass="33917">MKQILTKEVKIALVAIIGIVVLFFGIKFLKGMNLFSNDDTYYMTFQDISGLGTAAPIYADGYKVGTVKGIEYDYEGTGPIRVKAGLKKGLRIPKGSKAEIEKDIMGNMQVNILMSNNPVEKIEPGQVIPGMTESGMMAKFQEMVPSIEKMMPKIDSILTGLNALIANPALTHSLDNIQVTTANLAVSSRQLNTLLTGLNRQIPGLMGKAGGMLDNANGVMVNSRKFTDHLASLDIQKTMNQVNTTLDQVHQLSEKLNNENSSLGKLMNDPSLYDNMNMSVRNLDSLFVNIRTHPKRYVHFSLFGKKDK</sequence>
<organism evidence="3 4">
    <name type="scientific">Segatella cerevisiae</name>
    <dbReference type="NCBI Taxonomy" id="2053716"/>
    <lineage>
        <taxon>Bacteria</taxon>
        <taxon>Pseudomonadati</taxon>
        <taxon>Bacteroidota</taxon>
        <taxon>Bacteroidia</taxon>
        <taxon>Bacteroidales</taxon>
        <taxon>Prevotellaceae</taxon>
        <taxon>Segatella</taxon>
    </lineage>
</organism>
<keyword evidence="1" id="KW-0472">Membrane</keyword>
<dbReference type="InterPro" id="IPR003399">
    <property type="entry name" value="Mce/MlaD"/>
</dbReference>
<comment type="caution">
    <text evidence="3">The sequence shown here is derived from an EMBL/GenBank/DDBJ whole genome shotgun (WGS) entry which is preliminary data.</text>
</comment>
<keyword evidence="4" id="KW-1185">Reference proteome</keyword>
<accession>A0ABT1BX85</accession>
<evidence type="ECO:0000259" key="2">
    <source>
        <dbReference type="Pfam" id="PF02470"/>
    </source>
</evidence>
<evidence type="ECO:0000313" key="4">
    <source>
        <dbReference type="Proteomes" id="UP001204015"/>
    </source>
</evidence>
<dbReference type="EMBL" id="JAMXLY010000007">
    <property type="protein sequence ID" value="MCO6024873.1"/>
    <property type="molecule type" value="Genomic_DNA"/>
</dbReference>
<protein>
    <submittedName>
        <fullName evidence="3">MlaD family protein</fullName>
    </submittedName>
</protein>
<name>A0ABT1BX85_9BACT</name>
<gene>
    <name evidence="3" type="ORF">NG821_03270</name>
</gene>
<dbReference type="Proteomes" id="UP001204015">
    <property type="component" value="Unassembled WGS sequence"/>
</dbReference>
<proteinExistence type="predicted"/>
<feature type="transmembrane region" description="Helical" evidence="1">
    <location>
        <begin position="12"/>
        <end position="29"/>
    </location>
</feature>
<keyword evidence="1" id="KW-0812">Transmembrane</keyword>
<keyword evidence="1" id="KW-1133">Transmembrane helix</keyword>
<dbReference type="RefSeq" id="WP_252760234.1">
    <property type="nucleotide sequence ID" value="NZ_JAMXLY010000007.1"/>
</dbReference>
<feature type="domain" description="Mce/MlaD" evidence="2">
    <location>
        <begin position="40"/>
        <end position="102"/>
    </location>
</feature>
<evidence type="ECO:0000256" key="1">
    <source>
        <dbReference type="SAM" id="Phobius"/>
    </source>
</evidence>